<evidence type="ECO:0008006" key="3">
    <source>
        <dbReference type="Google" id="ProtNLM"/>
    </source>
</evidence>
<comment type="caution">
    <text evidence="1">The sequence shown here is derived from an EMBL/GenBank/DDBJ whole genome shotgun (WGS) entry which is preliminary data.</text>
</comment>
<dbReference type="Proteomes" id="UP000618319">
    <property type="component" value="Unassembled WGS sequence"/>
</dbReference>
<evidence type="ECO:0000313" key="1">
    <source>
        <dbReference type="EMBL" id="MBE8721376.1"/>
    </source>
</evidence>
<dbReference type="EMBL" id="PSKQ01000021">
    <property type="protein sequence ID" value="MBE8721376.1"/>
    <property type="molecule type" value="Genomic_DNA"/>
</dbReference>
<accession>A0ABR9T7S1</accession>
<name>A0ABR9T7S1_9SPHI</name>
<keyword evidence="2" id="KW-1185">Reference proteome</keyword>
<evidence type="ECO:0000313" key="2">
    <source>
        <dbReference type="Proteomes" id="UP000618319"/>
    </source>
</evidence>
<proteinExistence type="predicted"/>
<organism evidence="1 2">
    <name type="scientific">Sphingobacterium pedocola</name>
    <dbReference type="NCBI Taxonomy" id="2082722"/>
    <lineage>
        <taxon>Bacteria</taxon>
        <taxon>Pseudomonadati</taxon>
        <taxon>Bacteroidota</taxon>
        <taxon>Sphingobacteriia</taxon>
        <taxon>Sphingobacteriales</taxon>
        <taxon>Sphingobacteriaceae</taxon>
        <taxon>Sphingobacterium</taxon>
    </lineage>
</organism>
<reference evidence="1 2" key="1">
    <citation type="submission" date="2018-02" db="EMBL/GenBank/DDBJ databases">
        <title>Sphingobacterium KA21.</title>
        <authorList>
            <person name="Vasarhelyi B.M."/>
            <person name="Deshmukh S."/>
            <person name="Balint B."/>
            <person name="Kukolya J."/>
        </authorList>
    </citation>
    <scope>NUCLEOTIDE SEQUENCE [LARGE SCALE GENOMIC DNA]</scope>
    <source>
        <strain evidence="1 2">Ka21</strain>
    </source>
</reference>
<sequence length="276" mass="32082">MKLLIGVRSLALFFIVFTQSYSLLGQIDRIDFKDETIQDDIATIFATYEGIDSIRVDYFDGIPVNLDIYGIIDSIYYAGKTGILNYTFYNLNFEGDRFWVKKKYPMVYNLILSKNFVHYTTLMESKTSGILLTKTHSYIAKATRFSTVVATPRAVKIKEFTEYLNQNYSEAIKLTRDSVLILQVVVEREGTMGETELLYGERGKFYDFVFGTKESQFPFGRFFHPYLNNGTPRRSLADIYIRLNPDKTFTVSSTGRQRKLKIKNFKDDYNNPLFIF</sequence>
<protein>
    <recommendedName>
        <fullName evidence="3">DUF5117 domain-containing protein</fullName>
    </recommendedName>
</protein>
<dbReference type="RefSeq" id="WP_196939341.1">
    <property type="nucleotide sequence ID" value="NZ_MU158690.1"/>
</dbReference>
<gene>
    <name evidence="1" type="ORF">C4F40_11650</name>
</gene>